<evidence type="ECO:0000256" key="1">
    <source>
        <dbReference type="ARBA" id="ARBA00009437"/>
    </source>
</evidence>
<accession>A0ABV8ZVK7</accession>
<feature type="domain" description="HTH lysR-type" evidence="5">
    <location>
        <begin position="1"/>
        <end position="61"/>
    </location>
</feature>
<dbReference type="Proteomes" id="UP001595999">
    <property type="component" value="Unassembled WGS sequence"/>
</dbReference>
<dbReference type="PRINTS" id="PR00039">
    <property type="entry name" value="HTHLYSR"/>
</dbReference>
<dbReference type="EMBL" id="JBHSEK010000007">
    <property type="protein sequence ID" value="MFC4490483.1"/>
    <property type="molecule type" value="Genomic_DNA"/>
</dbReference>
<comment type="similarity">
    <text evidence="1">Belongs to the LysR transcriptional regulatory family.</text>
</comment>
<dbReference type="InterPro" id="IPR036388">
    <property type="entry name" value="WH-like_DNA-bd_sf"/>
</dbReference>
<evidence type="ECO:0000256" key="4">
    <source>
        <dbReference type="ARBA" id="ARBA00023163"/>
    </source>
</evidence>
<dbReference type="PROSITE" id="PS50931">
    <property type="entry name" value="HTH_LYSR"/>
    <property type="match status" value="1"/>
</dbReference>
<dbReference type="InterPro" id="IPR058163">
    <property type="entry name" value="LysR-type_TF_proteobact-type"/>
</dbReference>
<dbReference type="InterPro" id="IPR000847">
    <property type="entry name" value="LysR_HTH_N"/>
</dbReference>
<evidence type="ECO:0000313" key="6">
    <source>
        <dbReference type="EMBL" id="MFC4490483.1"/>
    </source>
</evidence>
<evidence type="ECO:0000256" key="3">
    <source>
        <dbReference type="ARBA" id="ARBA00023125"/>
    </source>
</evidence>
<dbReference type="PANTHER" id="PTHR30537:SF1">
    <property type="entry name" value="HTH-TYPE TRANSCRIPTIONAL REGULATOR PGRR"/>
    <property type="match status" value="1"/>
</dbReference>
<proteinExistence type="inferred from homology"/>
<dbReference type="InterPro" id="IPR036390">
    <property type="entry name" value="WH_DNA-bd_sf"/>
</dbReference>
<protein>
    <submittedName>
        <fullName evidence="6">LysR family transcriptional regulator</fullName>
    </submittedName>
</protein>
<dbReference type="CDD" id="cd08474">
    <property type="entry name" value="PBP2_CrgA_like_5"/>
    <property type="match status" value="1"/>
</dbReference>
<keyword evidence="2" id="KW-0805">Transcription regulation</keyword>
<dbReference type="PANTHER" id="PTHR30537">
    <property type="entry name" value="HTH-TYPE TRANSCRIPTIONAL REGULATOR"/>
    <property type="match status" value="1"/>
</dbReference>
<evidence type="ECO:0000259" key="5">
    <source>
        <dbReference type="PROSITE" id="PS50931"/>
    </source>
</evidence>
<organism evidence="6 7">
    <name type="scientific">Chromobacterium aquaticum</name>
    <dbReference type="NCBI Taxonomy" id="467180"/>
    <lineage>
        <taxon>Bacteria</taxon>
        <taxon>Pseudomonadati</taxon>
        <taxon>Pseudomonadota</taxon>
        <taxon>Betaproteobacteria</taxon>
        <taxon>Neisseriales</taxon>
        <taxon>Chromobacteriaceae</taxon>
        <taxon>Chromobacterium</taxon>
    </lineage>
</organism>
<dbReference type="InterPro" id="IPR005119">
    <property type="entry name" value="LysR_subst-bd"/>
</dbReference>
<dbReference type="SUPFAM" id="SSF46785">
    <property type="entry name" value="Winged helix' DNA-binding domain"/>
    <property type="match status" value="1"/>
</dbReference>
<keyword evidence="3" id="KW-0238">DNA-binding</keyword>
<gene>
    <name evidence="6" type="ORF">ACFO0R_12740</name>
</gene>
<evidence type="ECO:0000256" key="2">
    <source>
        <dbReference type="ARBA" id="ARBA00023015"/>
    </source>
</evidence>
<comment type="caution">
    <text evidence="6">The sequence shown here is derived from an EMBL/GenBank/DDBJ whole genome shotgun (WGS) entry which is preliminary data.</text>
</comment>
<evidence type="ECO:0000313" key="7">
    <source>
        <dbReference type="Proteomes" id="UP001595999"/>
    </source>
</evidence>
<dbReference type="RefSeq" id="WP_231462756.1">
    <property type="nucleotide sequence ID" value="NZ_JAJOHW010000085.1"/>
</dbReference>
<keyword evidence="4" id="KW-0804">Transcription</keyword>
<sequence>MDPSLLPSLAWFCRVAEHRSFTRAAAEMGVSRAALSQNLKNLERRLNVKLLYRTTRDMSLTEEGQRLFAVLQDALQSINGAVRTVGEAKAEPSGLLRVNTSRFAAKVLVEPHLPELLARHPKLQLELVMNDGFANIIAEGCDAGIRLGQSLAEHMTAVPITPPLEMAVVATPDYFARHDLPQSPAELTRHNCLRYRHTSSGAIYQWEFSPPDTEGGDFVVEPIGNYTTNDDDSMMRAALQGIGLMQHIEIAVRAQLQSGALQRVLRPWCKPFAGFYLYLPSREQMPAKVRAFMDFMVEKREGWRQTP</sequence>
<dbReference type="Gene3D" id="1.10.10.10">
    <property type="entry name" value="Winged helix-like DNA-binding domain superfamily/Winged helix DNA-binding domain"/>
    <property type="match status" value="1"/>
</dbReference>
<dbReference type="SUPFAM" id="SSF53850">
    <property type="entry name" value="Periplasmic binding protein-like II"/>
    <property type="match status" value="1"/>
</dbReference>
<reference evidence="7" key="1">
    <citation type="journal article" date="2019" name="Int. J. Syst. Evol. Microbiol.">
        <title>The Global Catalogue of Microorganisms (GCM) 10K type strain sequencing project: providing services to taxonomists for standard genome sequencing and annotation.</title>
        <authorList>
            <consortium name="The Broad Institute Genomics Platform"/>
            <consortium name="The Broad Institute Genome Sequencing Center for Infectious Disease"/>
            <person name="Wu L."/>
            <person name="Ma J."/>
        </authorList>
    </citation>
    <scope>NUCLEOTIDE SEQUENCE [LARGE SCALE GENOMIC DNA]</scope>
    <source>
        <strain evidence="7">CGMCC 4.7608</strain>
    </source>
</reference>
<keyword evidence="7" id="KW-1185">Reference proteome</keyword>
<dbReference type="Pfam" id="PF00126">
    <property type="entry name" value="HTH_1"/>
    <property type="match status" value="1"/>
</dbReference>
<name>A0ABV8ZVK7_9NEIS</name>
<dbReference type="Gene3D" id="3.40.190.290">
    <property type="match status" value="1"/>
</dbReference>
<dbReference type="Pfam" id="PF03466">
    <property type="entry name" value="LysR_substrate"/>
    <property type="match status" value="1"/>
</dbReference>